<organism evidence="1 2">
    <name type="scientific">Kribbella kalugense</name>
    <dbReference type="NCBI Taxonomy" id="2512221"/>
    <lineage>
        <taxon>Bacteria</taxon>
        <taxon>Bacillati</taxon>
        <taxon>Actinomycetota</taxon>
        <taxon>Actinomycetes</taxon>
        <taxon>Propionibacteriales</taxon>
        <taxon>Kribbellaceae</taxon>
        <taxon>Kribbella</taxon>
    </lineage>
</organism>
<reference evidence="1 2" key="1">
    <citation type="submission" date="2019-03" db="EMBL/GenBank/DDBJ databases">
        <title>Genomic Encyclopedia of Type Strains, Phase III (KMG-III): the genomes of soil and plant-associated and newly described type strains.</title>
        <authorList>
            <person name="Whitman W."/>
        </authorList>
    </citation>
    <scope>NUCLEOTIDE SEQUENCE [LARGE SCALE GENOMIC DNA]</scope>
    <source>
        <strain evidence="1 2">VKM Ac-2570</strain>
    </source>
</reference>
<comment type="caution">
    <text evidence="1">The sequence shown here is derived from an EMBL/GenBank/DDBJ whole genome shotgun (WGS) entry which is preliminary data.</text>
</comment>
<evidence type="ECO:0000313" key="1">
    <source>
        <dbReference type="EMBL" id="TDW21240.1"/>
    </source>
</evidence>
<keyword evidence="2" id="KW-1185">Reference proteome</keyword>
<dbReference type="Proteomes" id="UP000295447">
    <property type="component" value="Unassembled WGS sequence"/>
</dbReference>
<dbReference type="EMBL" id="SODF01000001">
    <property type="protein sequence ID" value="TDW21240.1"/>
    <property type="molecule type" value="Genomic_DNA"/>
</dbReference>
<protein>
    <submittedName>
        <fullName evidence="1">Uncharacterized protein</fullName>
    </submittedName>
</protein>
<dbReference type="AlphaFoldDB" id="A0A4R7ZZM1"/>
<dbReference type="OrthoDB" id="3831033at2"/>
<sequence>MQTKSADPLLLGFVLKHLLTAEDELAEAEACMKRFAEGNGYSLGAVYLEESVRTLTAFTGLIQAVNEHQGSATVLVPSLLHFQALDPSTDVKDAFERTTGARVVVTRPSP</sequence>
<accession>A0A4R7ZZM1</accession>
<proteinExistence type="predicted"/>
<name>A0A4R7ZZM1_9ACTN</name>
<gene>
    <name evidence="1" type="ORF">EV650_0056</name>
</gene>
<dbReference type="RefSeq" id="WP_134114115.1">
    <property type="nucleotide sequence ID" value="NZ_SODF01000001.1"/>
</dbReference>
<evidence type="ECO:0000313" key="2">
    <source>
        <dbReference type="Proteomes" id="UP000295447"/>
    </source>
</evidence>